<keyword evidence="5" id="KW-1185">Reference proteome</keyword>
<dbReference type="GO" id="GO:0008718">
    <property type="term" value="F:D-amino-acid dehydrogenase activity"/>
    <property type="evidence" value="ECO:0007669"/>
    <property type="project" value="TreeGrafter"/>
</dbReference>
<dbReference type="InterPro" id="IPR036188">
    <property type="entry name" value="FAD/NAD-bd_sf"/>
</dbReference>
<dbReference type="GO" id="GO:0005886">
    <property type="term" value="C:plasma membrane"/>
    <property type="evidence" value="ECO:0007669"/>
    <property type="project" value="TreeGrafter"/>
</dbReference>
<proteinExistence type="inferred from homology"/>
<dbReference type="Pfam" id="PF01266">
    <property type="entry name" value="DAO"/>
    <property type="match status" value="1"/>
</dbReference>
<comment type="similarity">
    <text evidence="1">Belongs to the DadA oxidoreductase family.</text>
</comment>
<reference evidence="4 5" key="1">
    <citation type="submission" date="2019-08" db="EMBL/GenBank/DDBJ databases">
        <title>Chromobacterium paludis, a novel bacterium isolated from a Maryland marsh pond.</title>
        <authorList>
            <person name="Blackburn M.B."/>
            <person name="Gundersen-Rindal D.E."/>
        </authorList>
    </citation>
    <scope>NUCLEOTIDE SEQUENCE [LARGE SCALE GENOMIC DNA]</scope>
    <source>
        <strain evidence="5">IIBBL 257-1</strain>
    </source>
</reference>
<dbReference type="AlphaFoldDB" id="A0A5C1DK16"/>
<dbReference type="Gene3D" id="3.50.50.60">
    <property type="entry name" value="FAD/NAD(P)-binding domain"/>
    <property type="match status" value="2"/>
</dbReference>
<dbReference type="PANTHER" id="PTHR13847:SF280">
    <property type="entry name" value="D-AMINO ACID DEHYDROGENASE"/>
    <property type="match status" value="1"/>
</dbReference>
<dbReference type="Gene3D" id="3.30.9.10">
    <property type="entry name" value="D-Amino Acid Oxidase, subunit A, domain 2"/>
    <property type="match status" value="1"/>
</dbReference>
<dbReference type="KEGG" id="chrm:FYK34_12930"/>
<evidence type="ECO:0000313" key="5">
    <source>
        <dbReference type="Proteomes" id="UP000322079"/>
    </source>
</evidence>
<evidence type="ECO:0000313" key="4">
    <source>
        <dbReference type="EMBL" id="QEL56397.1"/>
    </source>
</evidence>
<dbReference type="SUPFAM" id="SSF54373">
    <property type="entry name" value="FAD-linked reductases, C-terminal domain"/>
    <property type="match status" value="1"/>
</dbReference>
<dbReference type="Proteomes" id="UP000322079">
    <property type="component" value="Chromosome"/>
</dbReference>
<keyword evidence="2" id="KW-0560">Oxidoreductase</keyword>
<feature type="domain" description="FAD dependent oxidoreductase" evidence="3">
    <location>
        <begin position="2"/>
        <end position="402"/>
    </location>
</feature>
<dbReference type="GO" id="GO:0005737">
    <property type="term" value="C:cytoplasm"/>
    <property type="evidence" value="ECO:0007669"/>
    <property type="project" value="TreeGrafter"/>
</dbReference>
<evidence type="ECO:0000259" key="3">
    <source>
        <dbReference type="Pfam" id="PF01266"/>
    </source>
</evidence>
<dbReference type="RefSeq" id="WP_149297062.1">
    <property type="nucleotide sequence ID" value="NZ_CP043473.1"/>
</dbReference>
<dbReference type="GO" id="GO:0055130">
    <property type="term" value="P:D-alanine catabolic process"/>
    <property type="evidence" value="ECO:0007669"/>
    <property type="project" value="TreeGrafter"/>
</dbReference>
<dbReference type="EMBL" id="CP043473">
    <property type="protein sequence ID" value="QEL56397.1"/>
    <property type="molecule type" value="Genomic_DNA"/>
</dbReference>
<accession>A0A5C1DK16</accession>
<sequence length="418" mass="45349">MRVAVLGAGVVGVSTAWFLARMGHEVVVVERACGAARETSFANGGQLSVSQSEPWANPRAPWQVLRWLWRDDAPLLFRPRLDPAQWRWIMDFLCECLPGRDHRNMRQMVALGLYSRDAMRQLREETGIAYRRLSRGILTLHYSAGQLAQAERTAARMRQAGVDKRILMPDQLLALEPALEPVLPQLAGASWCPDDESGDVHLFTRGVAEAAAGLGVAFRYNTRVNALDLVDGAIGGVSVTGPDGAYDRITADAYVLALGSHSPLLTAPLGLRLPIYPAKGYSATVPIKSIASAPMVSITDEAHKLVFSRLGDELRIAGTAELSGYCSSLNLTRCEALLRRGRALFPEACAWERARFWSGLRPATPGNVPLIGKSGIGRLYLNTGHGTLGWTEAAGSGRALAEIISGLRPQLDFAFRGL</sequence>
<dbReference type="SUPFAM" id="SSF51905">
    <property type="entry name" value="FAD/NAD(P)-binding domain"/>
    <property type="match status" value="1"/>
</dbReference>
<protein>
    <submittedName>
        <fullName evidence="4">D-amino acid dehydrogenase</fullName>
    </submittedName>
</protein>
<dbReference type="NCBIfam" id="NF001933">
    <property type="entry name" value="PRK00711.1"/>
    <property type="match status" value="1"/>
</dbReference>
<evidence type="ECO:0000256" key="2">
    <source>
        <dbReference type="ARBA" id="ARBA00023002"/>
    </source>
</evidence>
<dbReference type="PANTHER" id="PTHR13847">
    <property type="entry name" value="SARCOSINE DEHYDROGENASE-RELATED"/>
    <property type="match status" value="1"/>
</dbReference>
<evidence type="ECO:0000256" key="1">
    <source>
        <dbReference type="ARBA" id="ARBA00009410"/>
    </source>
</evidence>
<name>A0A5C1DK16_9NEIS</name>
<dbReference type="InterPro" id="IPR006076">
    <property type="entry name" value="FAD-dep_OxRdtase"/>
</dbReference>
<organism evidence="4 5">
    <name type="scientific">Chromobacterium paludis</name>
    <dbReference type="NCBI Taxonomy" id="2605945"/>
    <lineage>
        <taxon>Bacteria</taxon>
        <taxon>Pseudomonadati</taxon>
        <taxon>Pseudomonadota</taxon>
        <taxon>Betaproteobacteria</taxon>
        <taxon>Neisseriales</taxon>
        <taxon>Chromobacteriaceae</taxon>
        <taxon>Chromobacterium</taxon>
    </lineage>
</organism>
<gene>
    <name evidence="4" type="ORF">FYK34_12930</name>
</gene>